<dbReference type="Gene3D" id="3.40.50.1010">
    <property type="entry name" value="5'-nuclease"/>
    <property type="match status" value="1"/>
</dbReference>
<dbReference type="InterPro" id="IPR029060">
    <property type="entry name" value="PIN-like_dom_sf"/>
</dbReference>
<keyword evidence="2" id="KW-1185">Reference proteome</keyword>
<proteinExistence type="predicted"/>
<dbReference type="EMBL" id="KQ980852">
    <property type="protein sequence ID" value="KYN12193.1"/>
    <property type="molecule type" value="Genomic_DNA"/>
</dbReference>
<dbReference type="SUPFAM" id="SSF88723">
    <property type="entry name" value="PIN domain-like"/>
    <property type="match status" value="1"/>
</dbReference>
<accession>A0A151IWN8</accession>
<evidence type="ECO:0008006" key="3">
    <source>
        <dbReference type="Google" id="ProtNLM"/>
    </source>
</evidence>
<evidence type="ECO:0000313" key="1">
    <source>
        <dbReference type="EMBL" id="KYN12193.1"/>
    </source>
</evidence>
<reference evidence="1 2" key="1">
    <citation type="submission" date="2015-09" db="EMBL/GenBank/DDBJ databases">
        <title>Trachymyrmex cornetzi WGS genome.</title>
        <authorList>
            <person name="Nygaard S."/>
            <person name="Hu H."/>
            <person name="Boomsma J."/>
            <person name="Zhang G."/>
        </authorList>
    </citation>
    <scope>NUCLEOTIDE SEQUENCE [LARGE SCALE GENOMIC DNA]</scope>
    <source>
        <strain evidence="1">Tcor2-1</strain>
        <tissue evidence="1">Whole body</tissue>
    </source>
</reference>
<dbReference type="Proteomes" id="UP000078492">
    <property type="component" value="Unassembled WGS sequence"/>
</dbReference>
<dbReference type="PANTHER" id="PTHR46704">
    <property type="entry name" value="CXC DOMAIN-CONTAINING PROTEIN-RELATED"/>
    <property type="match status" value="1"/>
</dbReference>
<protein>
    <recommendedName>
        <fullName evidence="3">Protein asteroid</fullName>
    </recommendedName>
</protein>
<sequence length="354" mass="40421">MRKCVKSTLYKAFEQCSDSINFGNSIYVIDGGYLLHRVVWNHMESFASICNNYIEFVRIYYKSNAVIVFDGYPEDANKSTKCAERLRRSRKHSSADVLFNDSIIPTISQEKFLANDRNKKRLIEMLTTKFLNAGFEVEQAEEDADRLIVITAISKLSEFDSVIIIGEDIDLLVLLTALASNNQNIYLLKPGKGKIEQQIYSSTSLQVDKSVAENIAFVHAFSGCDSTSALFNQGKIKLLNILKQNTQLNEIVEIFREENADSHNISEAGERVLAALYGYSDDVRSLNDIRYYCFTRSVYKTKFNLASLPPTEDAARQHSFRTYYQESTAIVRIHKKSRKMGMEKEQHRINAIPH</sequence>
<gene>
    <name evidence="1" type="ORF">ALC57_15644</name>
</gene>
<evidence type="ECO:0000313" key="2">
    <source>
        <dbReference type="Proteomes" id="UP000078492"/>
    </source>
</evidence>
<dbReference type="PANTHER" id="PTHR46704:SF1">
    <property type="entry name" value="TELOMERE LENGTH REGULATION PROTEIN TEL2 HOMOLOG"/>
    <property type="match status" value="1"/>
</dbReference>
<dbReference type="AlphaFoldDB" id="A0A151IWN8"/>
<name>A0A151IWN8_9HYME</name>
<organism evidence="1 2">
    <name type="scientific">Trachymyrmex cornetzi</name>
    <dbReference type="NCBI Taxonomy" id="471704"/>
    <lineage>
        <taxon>Eukaryota</taxon>
        <taxon>Metazoa</taxon>
        <taxon>Ecdysozoa</taxon>
        <taxon>Arthropoda</taxon>
        <taxon>Hexapoda</taxon>
        <taxon>Insecta</taxon>
        <taxon>Pterygota</taxon>
        <taxon>Neoptera</taxon>
        <taxon>Endopterygota</taxon>
        <taxon>Hymenoptera</taxon>
        <taxon>Apocrita</taxon>
        <taxon>Aculeata</taxon>
        <taxon>Formicoidea</taxon>
        <taxon>Formicidae</taxon>
        <taxon>Myrmicinae</taxon>
        <taxon>Trachymyrmex</taxon>
    </lineage>
</organism>